<organism evidence="1">
    <name type="scientific">Clostridium botulinum (strain Eklund 17B / Type B)</name>
    <dbReference type="NCBI Taxonomy" id="935198"/>
    <lineage>
        <taxon>Bacteria</taxon>
        <taxon>Bacillati</taxon>
        <taxon>Bacillota</taxon>
        <taxon>Clostridia</taxon>
        <taxon>Eubacteriales</taxon>
        <taxon>Clostridiaceae</taxon>
        <taxon>Clostridium</taxon>
    </lineage>
</organism>
<name>B2TNW7_CLOBB</name>
<dbReference type="PATRIC" id="fig|935198.13.peg.2697"/>
<dbReference type="HOGENOM" id="CLU_162007_2_0_9"/>
<dbReference type="EMBL" id="CP001056">
    <property type="protein sequence ID" value="ACD25057.1"/>
    <property type="molecule type" value="Genomic_DNA"/>
</dbReference>
<evidence type="ECO:0000313" key="1">
    <source>
        <dbReference type="EMBL" id="ACD25057.1"/>
    </source>
</evidence>
<accession>U4P898</accession>
<reference evidence="1" key="1">
    <citation type="submission" date="2009-06" db="EMBL/GenBank/DDBJ databases">
        <authorList>
            <consortium name="US DOE Joint Genome Institute (JGI-PGF)"/>
            <person name="Lucas S."/>
            <person name="Copeland A."/>
            <person name="Lapidus A."/>
            <person name="Glavina del Rio T."/>
            <person name="Dalin E."/>
            <person name="Tice H."/>
            <person name="Bruce D."/>
            <person name="Goodwin L."/>
            <person name="Pitluck S."/>
            <person name="Kyrpides N."/>
            <person name="Mavromatis K."/>
            <person name="Ivanova N."/>
            <person name="Saunders E."/>
            <person name="Brettin T."/>
            <person name="Detter J.C."/>
            <person name="Han C."/>
            <person name="Larimer F."/>
            <person name="Land M."/>
            <person name="Hauser L."/>
            <person name="Markowitz V."/>
            <person name="Cheng J.-F."/>
            <person name="Hugenholtz P."/>
            <person name="Woyke T."/>
            <person name="Wu D."/>
            <person name="Gronow S."/>
            <person name="Klenk H.-P."/>
            <person name="Eisen J.A."/>
        </authorList>
    </citation>
    <scope>NUCLEOTIDE SEQUENCE</scope>
    <source>
        <strain evidence="1">Eklund 17B</strain>
    </source>
</reference>
<accession>B2TNW7</accession>
<reference evidence="1" key="2">
    <citation type="submission" date="2009-08" db="EMBL/GenBank/DDBJ databases">
        <authorList>
            <person name="Shrivastava S."/>
            <person name="Brinkac L.M."/>
            <person name="Dodson R.J."/>
            <person name="Harkins D.M."/>
            <person name="Durkin A.S."/>
            <person name="Sutton G."/>
        </authorList>
    </citation>
    <scope>NUCLEOTIDE SEQUENCE</scope>
    <source>
        <strain evidence="1">Eklund 17B</strain>
    </source>
</reference>
<proteinExistence type="predicted"/>
<protein>
    <submittedName>
        <fullName evidence="1">Uncharacterized protein</fullName>
    </submittedName>
</protein>
<gene>
    <name evidence="1" type="ordered locus">CLL_A2736</name>
</gene>
<sequence>MRQSGYSISVGQKDIRAIAGDHYININKKVAKEDVASKLVDDILPAGTLVDKDGKPSNGTNTWGLTFTDVDFKNSKGTEILPVTIHGFINSKAIEDKPTAEAIAALKQITFM</sequence>
<dbReference type="KEGG" id="cbk:CLL_A2736"/>
<dbReference type="AlphaFoldDB" id="B2TNW7"/>